<evidence type="ECO:0000256" key="12">
    <source>
        <dbReference type="PROSITE-ProRule" id="PRU00169"/>
    </source>
</evidence>
<evidence type="ECO:0000256" key="1">
    <source>
        <dbReference type="ARBA" id="ARBA00004496"/>
    </source>
</evidence>
<protein>
    <recommendedName>
        <fullName evidence="11">Heme response regulator HssR</fullName>
    </recommendedName>
</protein>
<dbReference type="InterPro" id="IPR036388">
    <property type="entry name" value="WH-like_DNA-bd_sf"/>
</dbReference>
<dbReference type="RefSeq" id="WP_006700826.1">
    <property type="nucleotide sequence ID" value="NZ_PKHE01000001.1"/>
</dbReference>
<dbReference type="PANTHER" id="PTHR48111:SF49">
    <property type="entry name" value="HEME RESPONSE REGULATOR HSSR"/>
    <property type="match status" value="1"/>
</dbReference>
<evidence type="ECO:0000256" key="8">
    <source>
        <dbReference type="ARBA" id="ARBA00023159"/>
    </source>
</evidence>
<comment type="subcellular location">
    <subcellularLocation>
        <location evidence="1">Cytoplasm</location>
    </subcellularLocation>
</comment>
<keyword evidence="8" id="KW-0010">Activator</keyword>
<dbReference type="GO" id="GO:0000156">
    <property type="term" value="F:phosphorelay response regulator activity"/>
    <property type="evidence" value="ECO:0007669"/>
    <property type="project" value="TreeGrafter"/>
</dbReference>
<dbReference type="GO" id="GO:0032993">
    <property type="term" value="C:protein-DNA complex"/>
    <property type="evidence" value="ECO:0007669"/>
    <property type="project" value="TreeGrafter"/>
</dbReference>
<evidence type="ECO:0000256" key="3">
    <source>
        <dbReference type="ARBA" id="ARBA00022553"/>
    </source>
</evidence>
<dbReference type="SMART" id="SM00862">
    <property type="entry name" value="Trans_reg_C"/>
    <property type="match status" value="1"/>
</dbReference>
<organism evidence="17 18">
    <name type="scientific">Falseniella ignava</name>
    <dbReference type="NCBI Taxonomy" id="137730"/>
    <lineage>
        <taxon>Bacteria</taxon>
        <taxon>Bacillati</taxon>
        <taxon>Bacillota</taxon>
        <taxon>Bacilli</taxon>
        <taxon>Lactobacillales</taxon>
        <taxon>Aerococcaceae</taxon>
        <taxon>Falseniella</taxon>
    </lineage>
</organism>
<dbReference type="EMBL" id="PKHE01000001">
    <property type="protein sequence ID" value="PKY90679.1"/>
    <property type="molecule type" value="Genomic_DNA"/>
</dbReference>
<dbReference type="Proteomes" id="UP000234384">
    <property type="component" value="Unassembled WGS sequence"/>
</dbReference>
<evidence type="ECO:0000256" key="5">
    <source>
        <dbReference type="ARBA" id="ARBA00023015"/>
    </source>
</evidence>
<dbReference type="GO" id="GO:0006355">
    <property type="term" value="P:regulation of DNA-templated transcription"/>
    <property type="evidence" value="ECO:0007669"/>
    <property type="project" value="InterPro"/>
</dbReference>
<keyword evidence="9" id="KW-0804">Transcription</keyword>
<evidence type="ECO:0000256" key="4">
    <source>
        <dbReference type="ARBA" id="ARBA00023012"/>
    </source>
</evidence>
<evidence type="ECO:0000256" key="2">
    <source>
        <dbReference type="ARBA" id="ARBA00022490"/>
    </source>
</evidence>
<comment type="caution">
    <text evidence="17">The sequence shown here is derived from an EMBL/GenBank/DDBJ whole genome shotgun (WGS) entry which is preliminary data.</text>
</comment>
<feature type="coiled-coil region" evidence="14">
    <location>
        <begin position="106"/>
        <end position="133"/>
    </location>
</feature>
<dbReference type="Pfam" id="PF00072">
    <property type="entry name" value="Response_reg"/>
    <property type="match status" value="1"/>
</dbReference>
<proteinExistence type="predicted"/>
<dbReference type="SMART" id="SM00448">
    <property type="entry name" value="REC"/>
    <property type="match status" value="1"/>
</dbReference>
<dbReference type="InterPro" id="IPR001789">
    <property type="entry name" value="Sig_transdc_resp-reg_receiver"/>
</dbReference>
<dbReference type="Gene3D" id="3.40.50.2300">
    <property type="match status" value="1"/>
</dbReference>
<evidence type="ECO:0000256" key="14">
    <source>
        <dbReference type="SAM" id="Coils"/>
    </source>
</evidence>
<evidence type="ECO:0000259" key="16">
    <source>
        <dbReference type="PROSITE" id="PS51755"/>
    </source>
</evidence>
<dbReference type="GO" id="GO:0005829">
    <property type="term" value="C:cytosol"/>
    <property type="evidence" value="ECO:0007669"/>
    <property type="project" value="TreeGrafter"/>
</dbReference>
<dbReference type="AlphaFoldDB" id="A0A2I1K4V6"/>
<comment type="function">
    <text evidence="10">Member of the two-component regulatory system HssS/HssR involved in intracellular heme homeostasis and tempering of staphylococcal virulence. Phosphorylated HssR binds to a direct repeat sequence within hrtAB promoter and activates the expression of hrtAB, an efflux pump, in response to extracellular heme, hemin, hemoglobin or blood.</text>
</comment>
<dbReference type="InterPro" id="IPR039420">
    <property type="entry name" value="WalR-like"/>
</dbReference>
<feature type="DNA-binding region" description="OmpR/PhoB-type" evidence="13">
    <location>
        <begin position="125"/>
        <end position="222"/>
    </location>
</feature>
<gene>
    <name evidence="17" type="ORF">CYJ57_00460</name>
</gene>
<evidence type="ECO:0000256" key="6">
    <source>
        <dbReference type="ARBA" id="ARBA00023026"/>
    </source>
</evidence>
<dbReference type="CDD" id="cd00383">
    <property type="entry name" value="trans_reg_C"/>
    <property type="match status" value="1"/>
</dbReference>
<sequence length="224" mass="26033">MNRILIIEDDKNLLNLLRVTLEQHGFETITVTHAQQGLRALDHERIDLIVTDIMLPEIDGFEFIQQVRTIHQLTPILIVSAKETIDDKRIGFHIGADDYMVKPIDLKELVLRVEALLRRARIAQSNILQLNETKLDSQNLLIETPQQTETLPQKEFLLLFKLLSYPNQIFTRQQLMDDIWGLDSETDERTVDVHIKRLRDRFSDNPDFEIITIRGLGYKGVIKA</sequence>
<dbReference type="PROSITE" id="PS51755">
    <property type="entry name" value="OMPR_PHOB"/>
    <property type="match status" value="1"/>
</dbReference>
<name>A0A2I1K4V6_9LACT</name>
<dbReference type="GO" id="GO:0000976">
    <property type="term" value="F:transcription cis-regulatory region binding"/>
    <property type="evidence" value="ECO:0007669"/>
    <property type="project" value="TreeGrafter"/>
</dbReference>
<keyword evidence="7 13" id="KW-0238">DNA-binding</keyword>
<evidence type="ECO:0000256" key="7">
    <source>
        <dbReference type="ARBA" id="ARBA00023125"/>
    </source>
</evidence>
<keyword evidence="6" id="KW-0843">Virulence</keyword>
<keyword evidence="4" id="KW-0902">Two-component regulatory system</keyword>
<evidence type="ECO:0000256" key="10">
    <source>
        <dbReference type="ARBA" id="ARBA00037471"/>
    </source>
</evidence>
<evidence type="ECO:0000313" key="17">
    <source>
        <dbReference type="EMBL" id="PKY90679.1"/>
    </source>
</evidence>
<dbReference type="PANTHER" id="PTHR48111">
    <property type="entry name" value="REGULATOR OF RPOS"/>
    <property type="match status" value="1"/>
</dbReference>
<reference evidence="17 18" key="1">
    <citation type="submission" date="2017-12" db="EMBL/GenBank/DDBJ databases">
        <title>Phylogenetic diversity of female urinary microbiome.</title>
        <authorList>
            <person name="Thomas-White K."/>
            <person name="Wolfe A.J."/>
        </authorList>
    </citation>
    <scope>NUCLEOTIDE SEQUENCE [LARGE SCALE GENOMIC DNA]</scope>
    <source>
        <strain evidence="17 18">UMB0898</strain>
    </source>
</reference>
<keyword evidence="3 12" id="KW-0597">Phosphoprotein</keyword>
<evidence type="ECO:0000313" key="18">
    <source>
        <dbReference type="Proteomes" id="UP000234384"/>
    </source>
</evidence>
<keyword evidence="2" id="KW-0963">Cytoplasm</keyword>
<evidence type="ECO:0000256" key="13">
    <source>
        <dbReference type="PROSITE-ProRule" id="PRU01091"/>
    </source>
</evidence>
<keyword evidence="5" id="KW-0805">Transcription regulation</keyword>
<feature type="domain" description="Response regulatory" evidence="15">
    <location>
        <begin position="3"/>
        <end position="117"/>
    </location>
</feature>
<accession>A0A2I1K4V6</accession>
<evidence type="ECO:0000256" key="11">
    <source>
        <dbReference type="ARBA" id="ARBA00039976"/>
    </source>
</evidence>
<dbReference type="PROSITE" id="PS50110">
    <property type="entry name" value="RESPONSE_REGULATORY"/>
    <property type="match status" value="1"/>
</dbReference>
<evidence type="ECO:0000256" key="9">
    <source>
        <dbReference type="ARBA" id="ARBA00023163"/>
    </source>
</evidence>
<dbReference type="InterPro" id="IPR011006">
    <property type="entry name" value="CheY-like_superfamily"/>
</dbReference>
<dbReference type="Pfam" id="PF00486">
    <property type="entry name" value="Trans_reg_C"/>
    <property type="match status" value="1"/>
</dbReference>
<evidence type="ECO:0000259" key="15">
    <source>
        <dbReference type="PROSITE" id="PS50110"/>
    </source>
</evidence>
<dbReference type="InterPro" id="IPR001867">
    <property type="entry name" value="OmpR/PhoB-type_DNA-bd"/>
</dbReference>
<dbReference type="SUPFAM" id="SSF52172">
    <property type="entry name" value="CheY-like"/>
    <property type="match status" value="1"/>
</dbReference>
<dbReference type="Gene3D" id="1.10.10.10">
    <property type="entry name" value="Winged helix-like DNA-binding domain superfamily/Winged helix DNA-binding domain"/>
    <property type="match status" value="1"/>
</dbReference>
<dbReference type="OrthoDB" id="9790442at2"/>
<keyword evidence="14" id="KW-0175">Coiled coil</keyword>
<feature type="modified residue" description="4-aspartylphosphate" evidence="12">
    <location>
        <position position="52"/>
    </location>
</feature>
<dbReference type="Gene3D" id="6.10.250.690">
    <property type="match status" value="1"/>
</dbReference>
<feature type="domain" description="OmpR/PhoB-type" evidence="16">
    <location>
        <begin position="125"/>
        <end position="222"/>
    </location>
</feature>